<dbReference type="Proteomes" id="UP000247476">
    <property type="component" value="Unassembled WGS sequence"/>
</dbReference>
<accession>A0A2V5JYN5</accession>
<proteinExistence type="predicted"/>
<dbReference type="EMBL" id="QJVJ01000019">
    <property type="protein sequence ID" value="PYI50394.1"/>
    <property type="molecule type" value="Genomic_DNA"/>
</dbReference>
<organism evidence="2 3">
    <name type="scientific">Paenibacillus flagellatus</name>
    <dbReference type="NCBI Taxonomy" id="2211139"/>
    <lineage>
        <taxon>Bacteria</taxon>
        <taxon>Bacillati</taxon>
        <taxon>Bacillota</taxon>
        <taxon>Bacilli</taxon>
        <taxon>Bacillales</taxon>
        <taxon>Paenibacillaceae</taxon>
        <taxon>Paenibacillus</taxon>
    </lineage>
</organism>
<gene>
    <name evidence="2" type="ORF">DLM86_29565</name>
</gene>
<evidence type="ECO:0000313" key="3">
    <source>
        <dbReference type="Proteomes" id="UP000247476"/>
    </source>
</evidence>
<name>A0A2V5JYN5_9BACL</name>
<reference evidence="2 3" key="1">
    <citation type="submission" date="2018-05" db="EMBL/GenBank/DDBJ databases">
        <title>Paenibacillus flagellatus sp. nov., isolated from selenium mineral soil.</title>
        <authorList>
            <person name="Dai X."/>
        </authorList>
    </citation>
    <scope>NUCLEOTIDE SEQUENCE [LARGE SCALE GENOMIC DNA]</scope>
    <source>
        <strain evidence="2 3">DXL2</strain>
    </source>
</reference>
<dbReference type="AlphaFoldDB" id="A0A2V5JYN5"/>
<evidence type="ECO:0000256" key="1">
    <source>
        <dbReference type="SAM" id="MobiDB-lite"/>
    </source>
</evidence>
<sequence length="108" mass="11960">MSLRSVEMQIAIPRTSEVGNVQNHLMQKPVYDQEALAAKAIEQKDRQLRQTEKVDDPSSALIRDDQRRGSKGKRERGSPQTGKAKPGGKPAADPSGHPYKGQHIDFTL</sequence>
<evidence type="ECO:0000313" key="2">
    <source>
        <dbReference type="EMBL" id="PYI50394.1"/>
    </source>
</evidence>
<feature type="region of interest" description="Disordered" evidence="1">
    <location>
        <begin position="44"/>
        <end position="108"/>
    </location>
</feature>
<dbReference type="RefSeq" id="WP_110843655.1">
    <property type="nucleotide sequence ID" value="NZ_QJVJ01000019.1"/>
</dbReference>
<dbReference type="OrthoDB" id="2476294at2"/>
<keyword evidence="3" id="KW-1185">Reference proteome</keyword>
<protein>
    <submittedName>
        <fullName evidence="2">Uncharacterized protein</fullName>
    </submittedName>
</protein>
<comment type="caution">
    <text evidence="2">The sequence shown here is derived from an EMBL/GenBank/DDBJ whole genome shotgun (WGS) entry which is preliminary data.</text>
</comment>
<feature type="compositionally biased region" description="Basic and acidic residues" evidence="1">
    <location>
        <begin position="44"/>
        <end position="68"/>
    </location>
</feature>